<evidence type="ECO:0000313" key="1">
    <source>
        <dbReference type="EMBL" id="GAH56011.1"/>
    </source>
</evidence>
<protein>
    <submittedName>
        <fullName evidence="1">Uncharacterized protein</fullName>
    </submittedName>
</protein>
<organism evidence="1">
    <name type="scientific">marine sediment metagenome</name>
    <dbReference type="NCBI Taxonomy" id="412755"/>
    <lineage>
        <taxon>unclassified sequences</taxon>
        <taxon>metagenomes</taxon>
        <taxon>ecological metagenomes</taxon>
    </lineage>
</organism>
<sequence length="40" mass="4668">MVDKKLRLEKKMNKAFVVKRVNSYGYGKYGNKTMRCVIGL</sequence>
<dbReference type="AlphaFoldDB" id="X1GDR6"/>
<reference evidence="1" key="1">
    <citation type="journal article" date="2014" name="Front. Microbiol.">
        <title>High frequency of phylogenetically diverse reductive dehalogenase-homologous genes in deep subseafloor sedimentary metagenomes.</title>
        <authorList>
            <person name="Kawai M."/>
            <person name="Futagami T."/>
            <person name="Toyoda A."/>
            <person name="Takaki Y."/>
            <person name="Nishi S."/>
            <person name="Hori S."/>
            <person name="Arai W."/>
            <person name="Tsubouchi T."/>
            <person name="Morono Y."/>
            <person name="Uchiyama I."/>
            <person name="Ito T."/>
            <person name="Fujiyama A."/>
            <person name="Inagaki F."/>
            <person name="Takami H."/>
        </authorList>
    </citation>
    <scope>NUCLEOTIDE SEQUENCE</scope>
    <source>
        <strain evidence="1">Expedition CK06-06</strain>
    </source>
</reference>
<feature type="non-terminal residue" evidence="1">
    <location>
        <position position="40"/>
    </location>
</feature>
<gene>
    <name evidence="1" type="ORF">S03H2_30408</name>
</gene>
<accession>X1GDR6</accession>
<proteinExistence type="predicted"/>
<name>X1GDR6_9ZZZZ</name>
<dbReference type="EMBL" id="BARU01018399">
    <property type="protein sequence ID" value="GAH56011.1"/>
    <property type="molecule type" value="Genomic_DNA"/>
</dbReference>
<comment type="caution">
    <text evidence="1">The sequence shown here is derived from an EMBL/GenBank/DDBJ whole genome shotgun (WGS) entry which is preliminary data.</text>
</comment>